<dbReference type="EMBL" id="MPDP01000102">
    <property type="protein sequence ID" value="KAK1481015.1"/>
    <property type="molecule type" value="Genomic_DNA"/>
</dbReference>
<protein>
    <submittedName>
        <fullName evidence="1">Uncharacterized protein</fullName>
    </submittedName>
</protein>
<sequence length="96" mass="10243">MRLPSFSFANFFSSDRSRAGVCGDAKTSKRTGGCTCPGCLDPATPAPAPGRSGRRRRRGARALNDVNQLHVPGRRQPLAPVSWRAHCSGSHRLGLG</sequence>
<evidence type="ECO:0000313" key="2">
    <source>
        <dbReference type="Proteomes" id="UP001239213"/>
    </source>
</evidence>
<proteinExistence type="predicted"/>
<evidence type="ECO:0000313" key="1">
    <source>
        <dbReference type="EMBL" id="KAK1481015.1"/>
    </source>
</evidence>
<gene>
    <name evidence="1" type="ORF">CCUS01_16076</name>
</gene>
<comment type="caution">
    <text evidence="1">The sequence shown here is derived from an EMBL/GenBank/DDBJ whole genome shotgun (WGS) entry which is preliminary data.</text>
</comment>
<keyword evidence="2" id="KW-1185">Reference proteome</keyword>
<accession>A0AAI9VEY1</accession>
<dbReference type="Proteomes" id="UP001239213">
    <property type="component" value="Unassembled WGS sequence"/>
</dbReference>
<name>A0AAI9VEY1_9PEZI</name>
<reference evidence="1" key="1">
    <citation type="submission" date="2016-11" db="EMBL/GenBank/DDBJ databases">
        <title>The genome sequence of Colletotrichum cuscutae.</title>
        <authorList>
            <person name="Baroncelli R."/>
        </authorList>
    </citation>
    <scope>NUCLEOTIDE SEQUENCE</scope>
    <source>
        <strain evidence="1">IMI 304802</strain>
    </source>
</reference>
<organism evidence="1 2">
    <name type="scientific">Colletotrichum cuscutae</name>
    <dbReference type="NCBI Taxonomy" id="1209917"/>
    <lineage>
        <taxon>Eukaryota</taxon>
        <taxon>Fungi</taxon>
        <taxon>Dikarya</taxon>
        <taxon>Ascomycota</taxon>
        <taxon>Pezizomycotina</taxon>
        <taxon>Sordariomycetes</taxon>
        <taxon>Hypocreomycetidae</taxon>
        <taxon>Glomerellales</taxon>
        <taxon>Glomerellaceae</taxon>
        <taxon>Colletotrichum</taxon>
        <taxon>Colletotrichum acutatum species complex</taxon>
    </lineage>
</organism>
<dbReference type="AlphaFoldDB" id="A0AAI9VEY1"/>